<dbReference type="EMBL" id="LFZO01000386">
    <property type="protein sequence ID" value="KXT08988.1"/>
    <property type="molecule type" value="Genomic_DNA"/>
</dbReference>
<dbReference type="EMBL" id="LFZO01000386">
    <property type="protein sequence ID" value="KXT08989.1"/>
    <property type="molecule type" value="Genomic_DNA"/>
</dbReference>
<evidence type="ECO:0000313" key="3">
    <source>
        <dbReference type="Proteomes" id="UP000073492"/>
    </source>
</evidence>
<reference evidence="2 3" key="1">
    <citation type="submission" date="2015-07" db="EMBL/GenBank/DDBJ databases">
        <title>Comparative genomics of the Sigatoka disease complex on banana suggests a link between parallel evolutionary changes in Pseudocercospora fijiensis and Pseudocercospora eumusae and increased virulence on the banana host.</title>
        <authorList>
            <person name="Chang T.-C."/>
            <person name="Salvucci A."/>
            <person name="Crous P.W."/>
            <person name="Stergiopoulos I."/>
        </authorList>
    </citation>
    <scope>NUCLEOTIDE SEQUENCE [LARGE SCALE GENOMIC DNA]</scope>
    <source>
        <strain evidence="2 3">CBS 116634</strain>
    </source>
</reference>
<sequence>MDAVRNTSLVTDMQVDPDYLLASRELCVAQIKSGTDDPKQPHELERCAWLPFDEVWRWHRVGFRKIRYKGDPAHLRNASWDTVVCQKRFIRPPKFSERLEAMVEAIKDVPSVAQDVTRGANLVDLASSPHLLVLEKRTELRRRWRKARASPDAKDKPGFDRN</sequence>
<feature type="compositionally biased region" description="Basic and acidic residues" evidence="1">
    <location>
        <begin position="149"/>
        <end position="162"/>
    </location>
</feature>
<accession>A0A139I2T0</accession>
<evidence type="ECO:0000256" key="1">
    <source>
        <dbReference type="SAM" id="MobiDB-lite"/>
    </source>
</evidence>
<feature type="region of interest" description="Disordered" evidence="1">
    <location>
        <begin position="142"/>
        <end position="162"/>
    </location>
</feature>
<proteinExistence type="predicted"/>
<evidence type="ECO:0000313" key="2">
    <source>
        <dbReference type="EMBL" id="KXT08989.1"/>
    </source>
</evidence>
<dbReference type="OrthoDB" id="275582at2759"/>
<dbReference type="Proteomes" id="UP000073492">
    <property type="component" value="Unassembled WGS sequence"/>
</dbReference>
<organism evidence="2 3">
    <name type="scientific">Pseudocercospora musae</name>
    <dbReference type="NCBI Taxonomy" id="113226"/>
    <lineage>
        <taxon>Eukaryota</taxon>
        <taxon>Fungi</taxon>
        <taxon>Dikarya</taxon>
        <taxon>Ascomycota</taxon>
        <taxon>Pezizomycotina</taxon>
        <taxon>Dothideomycetes</taxon>
        <taxon>Dothideomycetidae</taxon>
        <taxon>Mycosphaerellales</taxon>
        <taxon>Mycosphaerellaceae</taxon>
        <taxon>Pseudocercospora</taxon>
    </lineage>
</organism>
<gene>
    <name evidence="2" type="ORF">AC579_71</name>
</gene>
<dbReference type="AlphaFoldDB" id="A0A139I2T0"/>
<protein>
    <submittedName>
        <fullName evidence="2">Uncharacterized protein</fullName>
    </submittedName>
</protein>
<keyword evidence="3" id="KW-1185">Reference proteome</keyword>
<name>A0A139I2T0_9PEZI</name>
<comment type="caution">
    <text evidence="2">The sequence shown here is derived from an EMBL/GenBank/DDBJ whole genome shotgun (WGS) entry which is preliminary data.</text>
</comment>